<proteinExistence type="predicted"/>
<evidence type="ECO:0000313" key="5">
    <source>
        <dbReference type="Proteomes" id="UP000438429"/>
    </source>
</evidence>
<dbReference type="Proteomes" id="UP000438429">
    <property type="component" value="Unassembled WGS sequence"/>
</dbReference>
<evidence type="ECO:0000256" key="1">
    <source>
        <dbReference type="SAM" id="MobiDB-lite"/>
    </source>
</evidence>
<reference evidence="3 5" key="2">
    <citation type="submission" date="2019-06" db="EMBL/GenBank/DDBJ databases">
        <title>Draft genomes of female and male turbot (Scophthalmus maximus).</title>
        <authorList>
            <person name="Xu H."/>
            <person name="Xu X.-W."/>
            <person name="Shao C."/>
            <person name="Chen S."/>
        </authorList>
    </citation>
    <scope>NUCLEOTIDE SEQUENCE [LARGE SCALE GENOMIC DNA]</scope>
    <source>
        <strain evidence="3">Ysfricsl-2016a</strain>
        <tissue evidence="3">Blood</tissue>
    </source>
</reference>
<dbReference type="AlphaFoldDB" id="A0A2U9B924"/>
<reference evidence="2 4" key="1">
    <citation type="submission" date="2017-12" db="EMBL/GenBank/DDBJ databases">
        <title>Integrating genomic resources of turbot (Scophthalmus maximus) in depth evaluation of genetic and physical mapping variation across individuals.</title>
        <authorList>
            <person name="Martinez P."/>
        </authorList>
    </citation>
    <scope>NUCLEOTIDE SEQUENCE [LARGE SCALE GENOMIC DNA]</scope>
</reference>
<organism evidence="2 4">
    <name type="scientific">Scophthalmus maximus</name>
    <name type="common">Turbot</name>
    <name type="synonym">Psetta maxima</name>
    <dbReference type="NCBI Taxonomy" id="52904"/>
    <lineage>
        <taxon>Eukaryota</taxon>
        <taxon>Metazoa</taxon>
        <taxon>Chordata</taxon>
        <taxon>Craniata</taxon>
        <taxon>Vertebrata</taxon>
        <taxon>Euteleostomi</taxon>
        <taxon>Actinopterygii</taxon>
        <taxon>Neopterygii</taxon>
        <taxon>Teleostei</taxon>
        <taxon>Neoteleostei</taxon>
        <taxon>Acanthomorphata</taxon>
        <taxon>Carangaria</taxon>
        <taxon>Pleuronectiformes</taxon>
        <taxon>Pleuronectoidei</taxon>
        <taxon>Scophthalmidae</taxon>
        <taxon>Scophthalmus</taxon>
    </lineage>
</organism>
<gene>
    <name evidence="3" type="ORF">F2P81_026335</name>
    <name evidence="2" type="ORF">SMAX5B_001228</name>
</gene>
<dbReference type="EMBL" id="CP026246">
    <property type="protein sequence ID" value="AWP00463.1"/>
    <property type="molecule type" value="Genomic_DNA"/>
</dbReference>
<evidence type="ECO:0000313" key="2">
    <source>
        <dbReference type="EMBL" id="AWP00463.1"/>
    </source>
</evidence>
<evidence type="ECO:0000313" key="4">
    <source>
        <dbReference type="Proteomes" id="UP000246464"/>
    </source>
</evidence>
<dbReference type="EMBL" id="VEVO01009387">
    <property type="protein sequence ID" value="KAF0021412.1"/>
    <property type="molecule type" value="Genomic_DNA"/>
</dbReference>
<accession>A0A2U9B924</accession>
<name>A0A2U9B924_SCOMX</name>
<keyword evidence="4" id="KW-1185">Reference proteome</keyword>
<feature type="region of interest" description="Disordered" evidence="1">
    <location>
        <begin position="46"/>
        <end position="88"/>
    </location>
</feature>
<dbReference type="Proteomes" id="UP000246464">
    <property type="component" value="Chromosome 4"/>
</dbReference>
<protein>
    <submittedName>
        <fullName evidence="2">Uncharacterized protein</fullName>
    </submittedName>
</protein>
<sequence length="132" mass="15144">MQRHRRRSSGSTSVRLSRGGRCCTRALKVLAVCHWPTRLSVKVCLQRETKRKKRMSGEKKGGRSSDNHPSPGRRNGITPPSAVDDDDRVTALRSEVRLKLAINQRRCQSHFSCTTREDTTEQRFHFGFCFLM</sequence>
<evidence type="ECO:0000313" key="3">
    <source>
        <dbReference type="EMBL" id="KAF0021412.1"/>
    </source>
</evidence>
<feature type="compositionally biased region" description="Basic and acidic residues" evidence="1">
    <location>
        <begin position="55"/>
        <end position="66"/>
    </location>
</feature>